<keyword evidence="3" id="KW-0540">Nuclease</keyword>
<dbReference type="GO" id="GO:1901255">
    <property type="term" value="P:nucleotide-excision repair involved in interstrand cross-link repair"/>
    <property type="evidence" value="ECO:0007669"/>
    <property type="project" value="TreeGrafter"/>
</dbReference>
<dbReference type="SUPFAM" id="SSF47781">
    <property type="entry name" value="RuvA domain 2-like"/>
    <property type="match status" value="1"/>
</dbReference>
<keyword evidence="4" id="KW-0255">Endonuclease</keyword>
<comment type="subcellular location">
    <subcellularLocation>
        <location evidence="1">Nucleus</location>
    </subcellularLocation>
</comment>
<dbReference type="VEuPathDB" id="PiroplasmaDB:BEWA_014140"/>
<dbReference type="GO" id="GO:0000712">
    <property type="term" value="P:resolution of meiotic recombination intermediates"/>
    <property type="evidence" value="ECO:0007669"/>
    <property type="project" value="TreeGrafter"/>
</dbReference>
<comment type="similarity">
    <text evidence="2">Belongs to the XPF family.</text>
</comment>
<evidence type="ECO:0000256" key="5">
    <source>
        <dbReference type="ARBA" id="ARBA00022763"/>
    </source>
</evidence>
<dbReference type="InterPro" id="IPR010994">
    <property type="entry name" value="RuvA_2-like"/>
</dbReference>
<accession>L1LC78</accession>
<dbReference type="OrthoDB" id="361020at2759"/>
<keyword evidence="8" id="KW-0234">DNA repair</keyword>
<organism evidence="11 12">
    <name type="scientific">Theileria equi strain WA</name>
    <dbReference type="NCBI Taxonomy" id="1537102"/>
    <lineage>
        <taxon>Eukaryota</taxon>
        <taxon>Sar</taxon>
        <taxon>Alveolata</taxon>
        <taxon>Apicomplexa</taxon>
        <taxon>Aconoidasida</taxon>
        <taxon>Piroplasmida</taxon>
        <taxon>Theileriidae</taxon>
        <taxon>Theileria</taxon>
    </lineage>
</organism>
<keyword evidence="12" id="KW-1185">Reference proteome</keyword>
<feature type="domain" description="ERCC4" evidence="10">
    <location>
        <begin position="846"/>
        <end position="926"/>
    </location>
</feature>
<dbReference type="AlphaFoldDB" id="L1LC78"/>
<dbReference type="eggNOG" id="KOG0442">
    <property type="taxonomic scope" value="Eukaryota"/>
</dbReference>
<evidence type="ECO:0000256" key="8">
    <source>
        <dbReference type="ARBA" id="ARBA00023204"/>
    </source>
</evidence>
<evidence type="ECO:0000256" key="9">
    <source>
        <dbReference type="ARBA" id="ARBA00023242"/>
    </source>
</evidence>
<evidence type="ECO:0000259" key="10">
    <source>
        <dbReference type="SMART" id="SM00891"/>
    </source>
</evidence>
<evidence type="ECO:0000256" key="2">
    <source>
        <dbReference type="ARBA" id="ARBA00010015"/>
    </source>
</evidence>
<dbReference type="PANTHER" id="PTHR10150">
    <property type="entry name" value="DNA REPAIR ENDONUCLEASE XPF"/>
    <property type="match status" value="1"/>
</dbReference>
<dbReference type="KEGG" id="beq:BEWA_014140"/>
<dbReference type="CDD" id="cd20078">
    <property type="entry name" value="XPF_nuclease_XPF_euk"/>
    <property type="match status" value="1"/>
</dbReference>
<dbReference type="RefSeq" id="XP_004832307.1">
    <property type="nucleotide sequence ID" value="XM_004832250.1"/>
</dbReference>
<sequence length="1091" mass="126041">MPPLPFEKAILRRIVPSWNETLHFLLSKKIIEKDSIAHIRDEVLKTRDFGNTQFGLTNGLLVISVGCDLNRLLFYLLLYTVNPLHVYDSTFYPPKDCNGKVDVDALNDCPPLGVHNVDYSIRSNEVYRRIFDLGQDGRGSHARIWQKSQLFKDVNIQGALKMRNRLIFVLGYELGEYVSVATGFAHTIKRICRKPGSYPEVESVKIPMVEFLDGNSMSTFRERLYLNGGIFCLPSRILLADILTTKIIPELIGGIIIMNAHRIIDDYNIPFVIRLVRSRNRIAFIKALSDSHSSLRPPGKITFVLKSLFTRDFFLFPRYSTIFEDVLNCSHVQPETFEAVLELSKAAKDIYFAIVRLIQRLLDDLQRNDSTFQDLDMNRIIYSRSTSKLLRSIFENKVLTVNSNYIKRDIESIVNLKYLLDKLLHMDPASFHAYAEQLRSSDPEAPWLFTPDGNLIYKLSTARLFTLSSDTESGIVVDVERHKKADYLREILLNEHVSCEEVGTLFKSAFSWVKSPRVFHNHLRSIRNGIYANLSIHSIRRTLVRKEYKNLHRLCKFLSAGRSLKRRVMILVDNAYMQEYLYALLESNVNNFDEQMFLRYIYQRAECYKFTNMQTDKEFTSFTSYHYHQCVNKSRDETNKLIYNYVRSQIHLLNMNVIRNPFMYINAVDDLSSSDELGETETPRKVDNDSNGIKGFIRFRQSKHFVSNIYVTHVLSYNNRPAALKGILQEKLDSKSESEILAKCPVTDLIYLFQDIKPTLIIVFTPNTHIFRVIEQYCALNFYAKKRNYLRVHVLSYKDCLETHRFKKDLKTELESWGQLQKEKETSVVQLDESVLTRGISVVNGQALIDMRELRSKLPFHLYSNGIQLFPICLDIGDYVLTPDICVERKKLEDLIMSFNNGRLAKQVGEMCSAYEFPFLLIEFENSETFHFPSFTTENKSGLNFLYTKLIILCCNFPKLRLIWGASPGDSANVFIALKKGRGEPDAISNNIQIKDARKSIADKPNEEESATFDTESPVVLRRPEHVKNRDALKILRKIPGVTTHNISLILGKVNSLLHLSELSMKELSSFLPQSDAKSIYEFFNEPITDY</sequence>
<evidence type="ECO:0000313" key="11">
    <source>
        <dbReference type="EMBL" id="EKX72855.1"/>
    </source>
</evidence>
<dbReference type="Gene3D" id="1.10.150.20">
    <property type="entry name" value="5' to 3' exonuclease, C-terminal subdomain"/>
    <property type="match status" value="1"/>
</dbReference>
<dbReference type="InterPro" id="IPR011335">
    <property type="entry name" value="Restrct_endonuc-II-like"/>
</dbReference>
<proteinExistence type="inferred from homology"/>
<dbReference type="STRING" id="1537102.L1LC78"/>
<dbReference type="Gene3D" id="3.40.50.10130">
    <property type="match status" value="1"/>
</dbReference>
<dbReference type="Pfam" id="PF02732">
    <property type="entry name" value="ERCC4"/>
    <property type="match status" value="1"/>
</dbReference>
<gene>
    <name evidence="11" type="ORF">BEWA_014140</name>
</gene>
<evidence type="ECO:0000256" key="6">
    <source>
        <dbReference type="ARBA" id="ARBA00022801"/>
    </source>
</evidence>
<dbReference type="Proteomes" id="UP000031512">
    <property type="component" value="Unassembled WGS sequence"/>
</dbReference>
<dbReference type="GO" id="GO:0003684">
    <property type="term" value="F:damaged DNA binding"/>
    <property type="evidence" value="ECO:0007669"/>
    <property type="project" value="TreeGrafter"/>
</dbReference>
<keyword evidence="5" id="KW-0227">DNA damage</keyword>
<name>L1LC78_THEEQ</name>
<dbReference type="SMART" id="SM00891">
    <property type="entry name" value="ERCC4"/>
    <property type="match status" value="1"/>
</dbReference>
<keyword evidence="9" id="KW-0539">Nucleus</keyword>
<evidence type="ECO:0000256" key="4">
    <source>
        <dbReference type="ARBA" id="ARBA00022759"/>
    </source>
</evidence>
<evidence type="ECO:0000313" key="12">
    <source>
        <dbReference type="Proteomes" id="UP000031512"/>
    </source>
</evidence>
<evidence type="ECO:0000256" key="3">
    <source>
        <dbReference type="ARBA" id="ARBA00022722"/>
    </source>
</evidence>
<dbReference type="GO" id="GO:0000014">
    <property type="term" value="F:single-stranded DNA endodeoxyribonuclease activity"/>
    <property type="evidence" value="ECO:0007669"/>
    <property type="project" value="TreeGrafter"/>
</dbReference>
<dbReference type="SUPFAM" id="SSF52980">
    <property type="entry name" value="Restriction endonuclease-like"/>
    <property type="match status" value="1"/>
</dbReference>
<dbReference type="EMBL" id="ACOU01000004">
    <property type="protein sequence ID" value="EKX72855.1"/>
    <property type="molecule type" value="Genomic_DNA"/>
</dbReference>
<dbReference type="GO" id="GO:0000724">
    <property type="term" value="P:double-strand break repair via homologous recombination"/>
    <property type="evidence" value="ECO:0007669"/>
    <property type="project" value="TreeGrafter"/>
</dbReference>
<dbReference type="GO" id="GO:0003697">
    <property type="term" value="F:single-stranded DNA binding"/>
    <property type="evidence" value="ECO:0007669"/>
    <property type="project" value="TreeGrafter"/>
</dbReference>
<comment type="caution">
    <text evidence="11">The sequence shown here is derived from an EMBL/GenBank/DDBJ whole genome shotgun (WGS) entry which is preliminary data.</text>
</comment>
<evidence type="ECO:0000256" key="1">
    <source>
        <dbReference type="ARBA" id="ARBA00004123"/>
    </source>
</evidence>
<protein>
    <recommendedName>
        <fullName evidence="10">ERCC4 domain-containing protein</fullName>
    </recommendedName>
</protein>
<keyword evidence="6" id="KW-0378">Hydrolase</keyword>
<dbReference type="GeneID" id="15804490"/>
<dbReference type="InterPro" id="IPR047520">
    <property type="entry name" value="XPF_nuclease"/>
</dbReference>
<reference evidence="11 12" key="1">
    <citation type="journal article" date="2012" name="BMC Genomics">
        <title>Comparative genomic analysis and phylogenetic position of Theileria equi.</title>
        <authorList>
            <person name="Kappmeyer L.S."/>
            <person name="Thiagarajan M."/>
            <person name="Herndon D.R."/>
            <person name="Ramsay J.D."/>
            <person name="Caler E."/>
            <person name="Djikeng A."/>
            <person name="Gillespie J.J."/>
            <person name="Lau A.O."/>
            <person name="Roalson E.H."/>
            <person name="Silva J.C."/>
            <person name="Silva M.G."/>
            <person name="Suarez C.E."/>
            <person name="Ueti M.W."/>
            <person name="Nene V.M."/>
            <person name="Mealey R.H."/>
            <person name="Knowles D.P."/>
            <person name="Brayton K.A."/>
        </authorList>
    </citation>
    <scope>NUCLEOTIDE SEQUENCE [LARGE SCALE GENOMIC DNA]</scope>
    <source>
        <strain evidence="11 12">WA</strain>
    </source>
</reference>
<dbReference type="GO" id="GO:0000110">
    <property type="term" value="C:nucleotide-excision repair factor 1 complex"/>
    <property type="evidence" value="ECO:0007669"/>
    <property type="project" value="TreeGrafter"/>
</dbReference>
<keyword evidence="7" id="KW-0238">DNA-binding</keyword>
<dbReference type="InterPro" id="IPR006166">
    <property type="entry name" value="ERCC4_domain"/>
</dbReference>
<evidence type="ECO:0000256" key="7">
    <source>
        <dbReference type="ARBA" id="ARBA00023125"/>
    </source>
</evidence>
<dbReference type="PANTHER" id="PTHR10150:SF0">
    <property type="entry name" value="DNA REPAIR ENDONUCLEASE XPF"/>
    <property type="match status" value="1"/>
</dbReference>
<dbReference type="FunFam" id="3.40.50.10130:FF:000002">
    <property type="entry name" value="DNA repair endonuclease XPF"/>
    <property type="match status" value="1"/>
</dbReference>